<sequence>MAEPIISNEPIYSKKVFVKSILNFVVDEPQPSLTEIVHDIRRILDAHHVINQWYLFCLETIRSEFQLFAQLSSTKSYSLIKSIFKGLQKYSFVNDKVDKVTEEKWQEYLSRCVFSSSRLNTNA</sequence>
<accession>A0A818BD46</accession>
<evidence type="ECO:0000313" key="1">
    <source>
        <dbReference type="EMBL" id="CAF3128180.1"/>
    </source>
</evidence>
<dbReference type="EMBL" id="CAJNYD010002432">
    <property type="protein sequence ID" value="CAF3418329.1"/>
    <property type="molecule type" value="Genomic_DNA"/>
</dbReference>
<comment type="caution">
    <text evidence="2">The sequence shown here is derived from an EMBL/GenBank/DDBJ whole genome shotgun (WGS) entry which is preliminary data.</text>
</comment>
<evidence type="ECO:0000313" key="7">
    <source>
        <dbReference type="EMBL" id="CAF4306136.1"/>
    </source>
</evidence>
<evidence type="ECO:0000313" key="12">
    <source>
        <dbReference type="Proteomes" id="UP000663873"/>
    </source>
</evidence>
<evidence type="ECO:0000313" key="11">
    <source>
        <dbReference type="Proteomes" id="UP000663833"/>
    </source>
</evidence>
<dbReference type="EMBL" id="CAJNYU010004617">
    <property type="protein sequence ID" value="CAF3778126.1"/>
    <property type="molecule type" value="Genomic_DNA"/>
</dbReference>
<evidence type="ECO:0000313" key="6">
    <source>
        <dbReference type="EMBL" id="CAF4188562.1"/>
    </source>
</evidence>
<evidence type="ECO:0000313" key="10">
    <source>
        <dbReference type="EMBL" id="CAF4736202.1"/>
    </source>
</evidence>
<evidence type="ECO:0000313" key="8">
    <source>
        <dbReference type="EMBL" id="CAF4494989.1"/>
    </source>
</evidence>
<keyword evidence="12" id="KW-1185">Reference proteome</keyword>
<dbReference type="Proteomes" id="UP000663865">
    <property type="component" value="Unassembled WGS sequence"/>
</dbReference>
<evidence type="ECO:0000313" key="9">
    <source>
        <dbReference type="EMBL" id="CAF4604776.1"/>
    </source>
</evidence>
<gene>
    <name evidence="5" type="ORF">FME351_LOCUS32354</name>
    <name evidence="3" type="ORF">GRG538_LOCUS28680</name>
    <name evidence="7" type="ORF">HFQ381_LOCUS13872</name>
    <name evidence="4" type="ORF">KIK155_LOCUS27819</name>
    <name evidence="2" type="ORF">LUA448_LOCUS19185</name>
    <name evidence="9" type="ORF">QYT958_LOCUS11802</name>
    <name evidence="1" type="ORF">TIS948_LOCUS8380</name>
    <name evidence="10" type="ORF">TOA249_LOCUS19286</name>
    <name evidence="8" type="ORF">TSG867_LOCUS20613</name>
    <name evidence="6" type="ORF">UJA718_LOCUS5776</name>
</gene>
<dbReference type="Proteomes" id="UP000663838">
    <property type="component" value="Unassembled WGS sequence"/>
</dbReference>
<dbReference type="EMBL" id="CAJOBO010000887">
    <property type="protein sequence ID" value="CAF4306136.1"/>
    <property type="molecule type" value="Genomic_DNA"/>
</dbReference>
<organism evidence="2 11">
    <name type="scientific">Rotaria socialis</name>
    <dbReference type="NCBI Taxonomy" id="392032"/>
    <lineage>
        <taxon>Eukaryota</taxon>
        <taxon>Metazoa</taxon>
        <taxon>Spiralia</taxon>
        <taxon>Gnathifera</taxon>
        <taxon>Rotifera</taxon>
        <taxon>Eurotatoria</taxon>
        <taxon>Bdelloidea</taxon>
        <taxon>Philodinida</taxon>
        <taxon>Philodinidae</taxon>
        <taxon>Rotaria</taxon>
    </lineage>
</organism>
<dbReference type="EMBL" id="CAJOBP010000516">
    <property type="protein sequence ID" value="CAF4188562.1"/>
    <property type="molecule type" value="Genomic_DNA"/>
</dbReference>
<name>A0A818BD46_9BILA</name>
<dbReference type="Proteomes" id="UP000663851">
    <property type="component" value="Unassembled WGS sequence"/>
</dbReference>
<dbReference type="EMBL" id="CAJOBR010001396">
    <property type="protein sequence ID" value="CAF4604776.1"/>
    <property type="molecule type" value="Genomic_DNA"/>
</dbReference>
<evidence type="ECO:0000313" key="4">
    <source>
        <dbReference type="EMBL" id="CAF3718386.1"/>
    </source>
</evidence>
<protein>
    <submittedName>
        <fullName evidence="2">Uncharacterized protein</fullName>
    </submittedName>
</protein>
<reference evidence="2" key="1">
    <citation type="submission" date="2021-02" db="EMBL/GenBank/DDBJ databases">
        <authorList>
            <person name="Nowell W R."/>
        </authorList>
    </citation>
    <scope>NUCLEOTIDE SEQUENCE</scope>
</reference>
<dbReference type="AlphaFoldDB" id="A0A818BD46"/>
<evidence type="ECO:0000313" key="3">
    <source>
        <dbReference type="EMBL" id="CAF3706181.1"/>
    </source>
</evidence>
<dbReference type="EMBL" id="CAJNYT010004994">
    <property type="protein sequence ID" value="CAF3706181.1"/>
    <property type="molecule type" value="Genomic_DNA"/>
</dbReference>
<dbReference type="EMBL" id="CAJNYV010005037">
    <property type="protein sequence ID" value="CAF3718386.1"/>
    <property type="molecule type" value="Genomic_DNA"/>
</dbReference>
<dbReference type="Proteomes" id="UP000663848">
    <property type="component" value="Unassembled WGS sequence"/>
</dbReference>
<dbReference type="Proteomes" id="UP000663825">
    <property type="component" value="Unassembled WGS sequence"/>
</dbReference>
<dbReference type="Proteomes" id="UP000663833">
    <property type="component" value="Unassembled WGS sequence"/>
</dbReference>
<proteinExistence type="predicted"/>
<evidence type="ECO:0000313" key="5">
    <source>
        <dbReference type="EMBL" id="CAF3778126.1"/>
    </source>
</evidence>
<dbReference type="Proteomes" id="UP000663869">
    <property type="component" value="Unassembled WGS sequence"/>
</dbReference>
<dbReference type="EMBL" id="CAJOBS010001497">
    <property type="protein sequence ID" value="CAF4736202.1"/>
    <property type="molecule type" value="Genomic_DNA"/>
</dbReference>
<dbReference type="EMBL" id="CAJOBQ010001528">
    <property type="protein sequence ID" value="CAF4494989.1"/>
    <property type="molecule type" value="Genomic_DNA"/>
</dbReference>
<dbReference type="Proteomes" id="UP000663873">
    <property type="component" value="Unassembled WGS sequence"/>
</dbReference>
<dbReference type="Proteomes" id="UP000663872">
    <property type="component" value="Unassembled WGS sequence"/>
</dbReference>
<dbReference type="Proteomes" id="UP000663862">
    <property type="component" value="Unassembled WGS sequence"/>
</dbReference>
<dbReference type="EMBL" id="CAJNXB010001072">
    <property type="protein sequence ID" value="CAF3128180.1"/>
    <property type="molecule type" value="Genomic_DNA"/>
</dbReference>
<evidence type="ECO:0000313" key="2">
    <source>
        <dbReference type="EMBL" id="CAF3418329.1"/>
    </source>
</evidence>